<dbReference type="Proteomes" id="UP001216150">
    <property type="component" value="Unassembled WGS sequence"/>
</dbReference>
<reference evidence="1 2" key="1">
    <citation type="journal article" date="2023" name="IMA Fungus">
        <title>Comparative genomic study of the Penicillium genus elucidates a diverse pangenome and 15 lateral gene transfer events.</title>
        <authorList>
            <person name="Petersen C."/>
            <person name="Sorensen T."/>
            <person name="Nielsen M.R."/>
            <person name="Sondergaard T.E."/>
            <person name="Sorensen J.L."/>
            <person name="Fitzpatrick D.A."/>
            <person name="Frisvad J.C."/>
            <person name="Nielsen K.L."/>
        </authorList>
    </citation>
    <scope>NUCLEOTIDE SEQUENCE [LARGE SCALE GENOMIC DNA]</scope>
    <source>
        <strain evidence="1 2">IBT 29057</strain>
    </source>
</reference>
<keyword evidence="2" id="KW-1185">Reference proteome</keyword>
<dbReference type="EMBL" id="JAQJAC010000001">
    <property type="protein sequence ID" value="KAJ5599863.1"/>
    <property type="molecule type" value="Genomic_DNA"/>
</dbReference>
<protein>
    <submittedName>
        <fullName evidence="1">Uncharacterized protein</fullName>
    </submittedName>
</protein>
<dbReference type="AlphaFoldDB" id="A0AAD6E4F1"/>
<organism evidence="1 2">
    <name type="scientific">Penicillium hetheringtonii</name>
    <dbReference type="NCBI Taxonomy" id="911720"/>
    <lineage>
        <taxon>Eukaryota</taxon>
        <taxon>Fungi</taxon>
        <taxon>Dikarya</taxon>
        <taxon>Ascomycota</taxon>
        <taxon>Pezizomycotina</taxon>
        <taxon>Eurotiomycetes</taxon>
        <taxon>Eurotiomycetidae</taxon>
        <taxon>Eurotiales</taxon>
        <taxon>Aspergillaceae</taxon>
        <taxon>Penicillium</taxon>
    </lineage>
</organism>
<gene>
    <name evidence="1" type="ORF">N7450_000930</name>
</gene>
<comment type="caution">
    <text evidence="1">The sequence shown here is derived from an EMBL/GenBank/DDBJ whole genome shotgun (WGS) entry which is preliminary data.</text>
</comment>
<accession>A0AAD6E4F1</accession>
<proteinExistence type="predicted"/>
<evidence type="ECO:0000313" key="2">
    <source>
        <dbReference type="Proteomes" id="UP001216150"/>
    </source>
</evidence>
<sequence length="282" mass="32842">MAFPSLPSEIHARIILYISQISDVAEQYQRIVRDTPWIETEEHRGLKAGDRDFLRVAVRKPGFVESEANAVLNMLMQNSTEIADNIENYSRYCSSLGGQFVPFNPEIFIKSICPHKEKLKVLHIDAERNMYYFNPWDINEDVGWKIDDRDPGFEKDYYSPEPQSFIKSLWENNGSMRNFRALRLLTIGIGLLLYQGVGGNCEAKEKLMPPDELPEFWKIWNIFAFGATNQSIAKQKMNIWMHCWHILSQGYLNPRRSWESTNTFLTPKICLIQTMKWTMCGT</sequence>
<name>A0AAD6E4F1_9EURO</name>
<evidence type="ECO:0000313" key="1">
    <source>
        <dbReference type="EMBL" id="KAJ5599863.1"/>
    </source>
</evidence>